<dbReference type="AlphaFoldDB" id="A0A2U1CPM3"/>
<keyword evidence="1" id="KW-1133">Transmembrane helix</keyword>
<organism evidence="3 4">
    <name type="scientific">Pusillimonas noertemannii</name>
    <dbReference type="NCBI Taxonomy" id="305977"/>
    <lineage>
        <taxon>Bacteria</taxon>
        <taxon>Pseudomonadati</taxon>
        <taxon>Pseudomonadota</taxon>
        <taxon>Betaproteobacteria</taxon>
        <taxon>Burkholderiales</taxon>
        <taxon>Alcaligenaceae</taxon>
        <taxon>Pusillimonas</taxon>
    </lineage>
</organism>
<reference evidence="3 4" key="1">
    <citation type="submission" date="2018-04" db="EMBL/GenBank/DDBJ databases">
        <title>Genomic Encyclopedia of Type Strains, Phase IV (KMG-IV): sequencing the most valuable type-strain genomes for metagenomic binning, comparative biology and taxonomic classification.</title>
        <authorList>
            <person name="Goeker M."/>
        </authorList>
    </citation>
    <scope>NUCLEOTIDE SEQUENCE [LARGE SCALE GENOMIC DNA]</scope>
    <source>
        <strain evidence="3 4">DSM 10065</strain>
    </source>
</reference>
<keyword evidence="1" id="KW-0812">Transmembrane</keyword>
<dbReference type="Proteomes" id="UP000246145">
    <property type="component" value="Unassembled WGS sequence"/>
</dbReference>
<sequence length="480" mass="54116">MKRFWAYVLLIMAFAHLTLNYSPLGLSNRADKYLQDLFNTYAGSMVYGAPQEDITVLLLTDEALETHQRGHWPASYDFHGKVLNTLLHEKPRAVFIDFLWVSRRPEAATHGPRDGDYLIKVLQRYKSAGIPVYLAWTPAVKQNWPELEQGLARPVGAELDIDPVDFVSRTYPAAVGADMQTPAFRIAQDLRPGLFPQKPTEPMDVFWGTSPNEKNKWMKAKKHETGLVDTALDGFSGVKTPVPFNTTLYVRDLLHQVAETREKVREQAAALMKDKIVLYGANLTGVNDLIFTPTRDILPGVYLHAMALDNLLHWGPEYKSALGSGLLANKWWHALWNLLIVLPVALLLALFHRRPGHDTPGGPEAGKAGEGAAKPTLRSCLDLPRAWRTRIWALFDRHRVLGKLCIMLTLACWFAVWGAVEFFYFNISAGTVAGYLAFLTLGFFLDKIGMVDWLIDSMFMRIRNACGRLARAPRRHQPRA</sequence>
<dbReference type="SMART" id="SM01080">
    <property type="entry name" value="CHASE2"/>
    <property type="match status" value="1"/>
</dbReference>
<gene>
    <name evidence="3" type="ORF">C7440_0219</name>
</gene>
<keyword evidence="4" id="KW-1185">Reference proteome</keyword>
<dbReference type="InterPro" id="IPR007890">
    <property type="entry name" value="CHASE2"/>
</dbReference>
<name>A0A2U1CPM3_9BURK</name>
<dbReference type="Pfam" id="PF05226">
    <property type="entry name" value="CHASE2"/>
    <property type="match status" value="1"/>
</dbReference>
<evidence type="ECO:0000313" key="4">
    <source>
        <dbReference type="Proteomes" id="UP000246145"/>
    </source>
</evidence>
<dbReference type="EMBL" id="QEKO01000001">
    <property type="protein sequence ID" value="PVY67836.1"/>
    <property type="molecule type" value="Genomic_DNA"/>
</dbReference>
<protein>
    <submittedName>
        <fullName evidence="3">CHASE2 domain-containing sensor protein</fullName>
    </submittedName>
</protein>
<comment type="caution">
    <text evidence="3">The sequence shown here is derived from an EMBL/GenBank/DDBJ whole genome shotgun (WGS) entry which is preliminary data.</text>
</comment>
<accession>A0A2U1CPM3</accession>
<evidence type="ECO:0000256" key="1">
    <source>
        <dbReference type="SAM" id="Phobius"/>
    </source>
</evidence>
<dbReference type="OrthoDB" id="7348688at2"/>
<feature type="domain" description="CHASE2" evidence="2">
    <location>
        <begin position="27"/>
        <end position="351"/>
    </location>
</feature>
<evidence type="ECO:0000259" key="2">
    <source>
        <dbReference type="SMART" id="SM01080"/>
    </source>
</evidence>
<dbReference type="RefSeq" id="WP_116517142.1">
    <property type="nucleotide sequence ID" value="NZ_JACCEX010000001.1"/>
</dbReference>
<feature type="transmembrane region" description="Helical" evidence="1">
    <location>
        <begin position="432"/>
        <end position="455"/>
    </location>
</feature>
<dbReference type="STRING" id="1231391.GCA_000308195_01405"/>
<feature type="transmembrane region" description="Helical" evidence="1">
    <location>
        <begin position="331"/>
        <end position="351"/>
    </location>
</feature>
<feature type="transmembrane region" description="Helical" evidence="1">
    <location>
        <begin position="400"/>
        <end position="420"/>
    </location>
</feature>
<evidence type="ECO:0000313" key="3">
    <source>
        <dbReference type="EMBL" id="PVY67836.1"/>
    </source>
</evidence>
<keyword evidence="1" id="KW-0472">Membrane</keyword>
<proteinExistence type="predicted"/>